<comment type="subcellular location">
    <subcellularLocation>
        <location evidence="1">Nucleus</location>
    </subcellularLocation>
</comment>
<feature type="compositionally biased region" description="Low complexity" evidence="7">
    <location>
        <begin position="829"/>
        <end position="838"/>
    </location>
</feature>
<feature type="compositionally biased region" description="Basic and acidic residues" evidence="7">
    <location>
        <begin position="114"/>
        <end position="145"/>
    </location>
</feature>
<keyword evidence="10" id="KW-1185">Reference proteome</keyword>
<evidence type="ECO:0000256" key="3">
    <source>
        <dbReference type="ARBA" id="ARBA00023125"/>
    </source>
</evidence>
<feature type="compositionally biased region" description="Polar residues" evidence="7">
    <location>
        <begin position="615"/>
        <end position="625"/>
    </location>
</feature>
<evidence type="ECO:0000256" key="6">
    <source>
        <dbReference type="SAM" id="Coils"/>
    </source>
</evidence>
<keyword evidence="4" id="KW-0804">Transcription</keyword>
<feature type="compositionally biased region" description="Low complexity" evidence="7">
    <location>
        <begin position="1351"/>
        <end position="1387"/>
    </location>
</feature>
<proteinExistence type="predicted"/>
<comment type="caution">
    <text evidence="9">The sequence shown here is derived from an EMBL/GenBank/DDBJ whole genome shotgun (WGS) entry which is preliminary data.</text>
</comment>
<dbReference type="InterPro" id="IPR016177">
    <property type="entry name" value="DNA-bd_dom_sf"/>
</dbReference>
<evidence type="ECO:0000256" key="5">
    <source>
        <dbReference type="ARBA" id="ARBA00023242"/>
    </source>
</evidence>
<dbReference type="InterPro" id="IPR001471">
    <property type="entry name" value="AP2/ERF_dom"/>
</dbReference>
<dbReference type="InterPro" id="IPR036955">
    <property type="entry name" value="AP2/ERF_dom_sf"/>
</dbReference>
<feature type="compositionally biased region" description="Low complexity" evidence="7">
    <location>
        <begin position="848"/>
        <end position="857"/>
    </location>
</feature>
<reference evidence="9" key="1">
    <citation type="journal article" date="2020" name="bioRxiv">
        <title>Comparative genomics of Chlamydomonas.</title>
        <authorList>
            <person name="Craig R.J."/>
            <person name="Hasan A.R."/>
            <person name="Ness R.W."/>
            <person name="Keightley P.D."/>
        </authorList>
    </citation>
    <scope>NUCLEOTIDE SEQUENCE</scope>
    <source>
        <strain evidence="9">CCAP 11/70</strain>
    </source>
</reference>
<gene>
    <name evidence="9" type="ORF">HYH03_002318</name>
</gene>
<feature type="region of interest" description="Disordered" evidence="7">
    <location>
        <begin position="1243"/>
        <end position="1313"/>
    </location>
</feature>
<dbReference type="PANTHER" id="PTHR45615:SF66">
    <property type="entry name" value="CARD DOMAIN-CONTAINING PROTEIN"/>
    <property type="match status" value="1"/>
</dbReference>
<feature type="region of interest" description="Disordered" evidence="7">
    <location>
        <begin position="966"/>
        <end position="995"/>
    </location>
</feature>
<dbReference type="Gene3D" id="3.30.730.10">
    <property type="entry name" value="AP2/ERF domain"/>
    <property type="match status" value="1"/>
</dbReference>
<feature type="compositionally biased region" description="Low complexity" evidence="7">
    <location>
        <begin position="591"/>
        <end position="605"/>
    </location>
</feature>
<feature type="compositionally biased region" description="Low complexity" evidence="7">
    <location>
        <begin position="719"/>
        <end position="754"/>
    </location>
</feature>
<dbReference type="EMBL" id="JAEHOE010000005">
    <property type="protein sequence ID" value="KAG2500037.1"/>
    <property type="molecule type" value="Genomic_DNA"/>
</dbReference>
<dbReference type="Proteomes" id="UP000612055">
    <property type="component" value="Unassembled WGS sequence"/>
</dbReference>
<evidence type="ECO:0000256" key="1">
    <source>
        <dbReference type="ARBA" id="ARBA00004123"/>
    </source>
</evidence>
<feature type="region of interest" description="Disordered" evidence="7">
    <location>
        <begin position="68"/>
        <end position="161"/>
    </location>
</feature>
<organism evidence="9 10">
    <name type="scientific">Edaphochlamys debaryana</name>
    <dbReference type="NCBI Taxonomy" id="47281"/>
    <lineage>
        <taxon>Eukaryota</taxon>
        <taxon>Viridiplantae</taxon>
        <taxon>Chlorophyta</taxon>
        <taxon>core chlorophytes</taxon>
        <taxon>Chlorophyceae</taxon>
        <taxon>CS clade</taxon>
        <taxon>Chlamydomonadales</taxon>
        <taxon>Chlamydomonadales incertae sedis</taxon>
        <taxon>Edaphochlamys</taxon>
    </lineage>
</organism>
<feature type="compositionally biased region" description="Low complexity" evidence="7">
    <location>
        <begin position="634"/>
        <end position="645"/>
    </location>
</feature>
<feature type="compositionally biased region" description="Gly residues" evidence="7">
    <location>
        <begin position="900"/>
        <end position="911"/>
    </location>
</feature>
<evidence type="ECO:0000313" key="10">
    <source>
        <dbReference type="Proteomes" id="UP000612055"/>
    </source>
</evidence>
<keyword evidence="5" id="KW-0539">Nucleus</keyword>
<keyword evidence="2" id="KW-0805">Transcription regulation</keyword>
<accession>A0A836C5T5</accession>
<dbReference type="SUPFAM" id="SSF54171">
    <property type="entry name" value="DNA-binding domain"/>
    <property type="match status" value="1"/>
</dbReference>
<keyword evidence="6" id="KW-0175">Coiled coil</keyword>
<feature type="region of interest" description="Disordered" evidence="7">
    <location>
        <begin position="533"/>
        <end position="555"/>
    </location>
</feature>
<feature type="domain" description="AP2/ERF" evidence="8">
    <location>
        <begin position="1439"/>
        <end position="1499"/>
    </location>
</feature>
<feature type="compositionally biased region" description="Basic and acidic residues" evidence="7">
    <location>
        <begin position="780"/>
        <end position="789"/>
    </location>
</feature>
<feature type="region of interest" description="Disordered" evidence="7">
    <location>
        <begin position="1007"/>
        <end position="1075"/>
    </location>
</feature>
<feature type="region of interest" description="Disordered" evidence="7">
    <location>
        <begin position="430"/>
        <end position="514"/>
    </location>
</feature>
<feature type="compositionally biased region" description="Gly residues" evidence="7">
    <location>
        <begin position="1407"/>
        <end position="1419"/>
    </location>
</feature>
<feature type="region of interest" description="Disordered" evidence="7">
    <location>
        <begin position="1500"/>
        <end position="1519"/>
    </location>
</feature>
<evidence type="ECO:0000313" key="9">
    <source>
        <dbReference type="EMBL" id="KAG2500037.1"/>
    </source>
</evidence>
<feature type="region of interest" description="Disordered" evidence="7">
    <location>
        <begin position="590"/>
        <end position="650"/>
    </location>
</feature>
<feature type="compositionally biased region" description="Low complexity" evidence="7">
    <location>
        <begin position="23"/>
        <end position="40"/>
    </location>
</feature>
<dbReference type="PROSITE" id="PS51032">
    <property type="entry name" value="AP2_ERF"/>
    <property type="match status" value="1"/>
</dbReference>
<feature type="coiled-coil region" evidence="6">
    <location>
        <begin position="281"/>
        <end position="329"/>
    </location>
</feature>
<evidence type="ECO:0000256" key="7">
    <source>
        <dbReference type="SAM" id="MobiDB-lite"/>
    </source>
</evidence>
<feature type="compositionally biased region" description="Low complexity" evidence="7">
    <location>
        <begin position="764"/>
        <end position="779"/>
    </location>
</feature>
<dbReference type="OrthoDB" id="515645at2759"/>
<dbReference type="SMART" id="SM00380">
    <property type="entry name" value="AP2"/>
    <property type="match status" value="1"/>
</dbReference>
<evidence type="ECO:0000256" key="2">
    <source>
        <dbReference type="ARBA" id="ARBA00023015"/>
    </source>
</evidence>
<dbReference type="GO" id="GO:0003677">
    <property type="term" value="F:DNA binding"/>
    <property type="evidence" value="ECO:0007669"/>
    <property type="project" value="UniProtKB-KW"/>
</dbReference>
<dbReference type="GO" id="GO:0003700">
    <property type="term" value="F:DNA-binding transcription factor activity"/>
    <property type="evidence" value="ECO:0007669"/>
    <property type="project" value="InterPro"/>
</dbReference>
<name>A0A836C5T5_9CHLO</name>
<feature type="compositionally biased region" description="Low complexity" evidence="7">
    <location>
        <begin position="1137"/>
        <end position="1148"/>
    </location>
</feature>
<feature type="region of interest" description="Disordered" evidence="7">
    <location>
        <begin position="1"/>
        <end position="40"/>
    </location>
</feature>
<sequence>MDVGTQPCPTAREEPSPAPGAGPLPASSGERPARGPPAVAAANSLRGVAGSCAAPLASAAVRTPTKAPAAAAAGGGGPGLAQPGHLGAEAHQAGGAGRPAVDDAVSQLRAARSRAAEAQRREQQLREEAEQRQRTAEVRQREAEAQARQAEVQAREAEAWAQEAEDKRWEAVEGRLEAEAAAAELRAQLQAAREEAAEARQQAAAAGQRAQEAHAQETASLQGQLAACQEQLAAAQSQADPLRLEVATLRDTCSRECSLKREHQKRAGQLQNQATAAQFRVGELMQQVTALEARRREAEREAAQARHEAARERAAAAEARSALQQSEARAAELGSAHARELQGAAERQQQLQSEACRLSGALRQRELELGRAACSTTALQTQLEQERVTADAAVSGANADVERLCAERAHLCSLLRQAGVQVPAWANAGPSAAALPSPGPQGLGGGPGTAAPSPLGPATPAAAGPPQLFPTHSAGIGQSGDFGPLGIEPPHALAERPSGSGAAPSPAEGPGLLALPEEPMQRMCRNVRATEWGATEQGAPAGVRAAAAEHQEEGPRAAVALAQTRPPVAGTGRPGAAQRLGVTVEHAAPVEGPEQKQQPGPGQWEATASRAEVPRTQSTNAQGSESGIDPRPPGGAAADVPPAAVGGAGQRTGWGLAARAAAPHAPQRGPAPLSAAAEHTQPLLLPALAAWGTQLEQQRQHTILLPAAQPCPAALTDTDARAPAATAQPATPAPGPQEAVTQPAAPFPQEAPAAHNQPSRRPQTRAQAARQAARAAGEAQTERAGKAKEATGLSGRMAAAAPSAAGTGRGSEEGSDPQPMEGLEGGSGAQAQAALGPPAAGGAGGAQAPGAQGPTRGLQGGGCRGPGPAERSETYEEEDGTDASRGAVHVHTSAQQARPGQGGGDYGGTGGPVVEAGLPGRSLDCGASEPHTPHSEGGPIRPRACRGAASGAWKNGALEAAAAAASLGSGHGGGEPQPVKAETSPGAAGTGHEEPAHMEAATASGLPGREVAPAPAASTEQQLPVAAAGSVTADGAEGPALMLRPGQGSMAGAHLPGGGDAEAGDRAAGGAEPARARKLAAWRRVPLALPTSASGGGCSQQPTLAPPGASTGRGGGVREGQAPALVPAGDRGDTTEGPLAGAHLPGAGEVAGGEAGDRAAGLPHTLIPETASKGWAWRRLSLVLAAPGTASACSGSPAPGLQPSLLPPPASPAHTPLAVAAAAALGAGSAAQADEAIGRTRAMPDQGVPEAGEGKGSGPSAAQTQEAVGGSGEGEGTGGGPAPLAVHNQGPGAGPAGPQQYSTGQRARSCAQAAPSHTGATYWNAVRGAAPGSFSARIRQGRQGPVVPHMPETAAGGSGAAPPTAAPGAAAPGRGSEEGSGPQPMEGLEGGGGAQAQAALGPPPAGGASGAQAPGGQGPAGLAEDTDARGLAAAGSQQLPLGVTRTRGGRFGAQIQVQAKYKYLGTYDTPEEAARAYDRATVQRHNEGLSHVKLRLNFPSEWSDPDVGSTGSLRVRSTA</sequence>
<feature type="region of interest" description="Disordered" evidence="7">
    <location>
        <begin position="1344"/>
        <end position="1424"/>
    </location>
</feature>
<feature type="compositionally biased region" description="Polar residues" evidence="7">
    <location>
        <begin position="1509"/>
        <end position="1519"/>
    </location>
</feature>
<keyword evidence="3" id="KW-0238">DNA-binding</keyword>
<protein>
    <recommendedName>
        <fullName evidence="8">AP2/ERF domain-containing protein</fullName>
    </recommendedName>
</protein>
<dbReference type="PANTHER" id="PTHR45615">
    <property type="entry name" value="MYOSIN HEAVY CHAIN, NON-MUSCLE"/>
    <property type="match status" value="1"/>
</dbReference>
<feature type="region of interest" description="Disordered" evidence="7">
    <location>
        <begin position="719"/>
        <end position="946"/>
    </location>
</feature>
<evidence type="ECO:0000259" key="8">
    <source>
        <dbReference type="PROSITE" id="PS51032"/>
    </source>
</evidence>
<feature type="compositionally biased region" description="Gly residues" evidence="7">
    <location>
        <begin position="1269"/>
        <end position="1281"/>
    </location>
</feature>
<feature type="region of interest" description="Disordered" evidence="7">
    <location>
        <begin position="1089"/>
        <end position="1157"/>
    </location>
</feature>
<feature type="compositionally biased region" description="Low complexity" evidence="7">
    <location>
        <begin position="449"/>
        <end position="466"/>
    </location>
</feature>
<evidence type="ECO:0000256" key="4">
    <source>
        <dbReference type="ARBA" id="ARBA00023163"/>
    </source>
</evidence>
<dbReference type="GO" id="GO:0005634">
    <property type="term" value="C:nucleus"/>
    <property type="evidence" value="ECO:0007669"/>
    <property type="project" value="UniProtKB-SubCell"/>
</dbReference>